<dbReference type="SMART" id="SM00226">
    <property type="entry name" value="LMWPc"/>
    <property type="match status" value="1"/>
</dbReference>
<evidence type="ECO:0000259" key="2">
    <source>
        <dbReference type="SMART" id="SM00226"/>
    </source>
</evidence>
<dbReference type="Pfam" id="PF01451">
    <property type="entry name" value="LMWPc"/>
    <property type="match status" value="1"/>
</dbReference>
<evidence type="ECO:0000313" key="3">
    <source>
        <dbReference type="EMBL" id="ALA67593.1"/>
    </source>
</evidence>
<dbReference type="Gene3D" id="1.10.8.1060">
    <property type="entry name" value="Corynebacterium glutamicum thioredoxin-dependent arsenate reductase, N-terminal domain"/>
    <property type="match status" value="1"/>
</dbReference>
<dbReference type="SUPFAM" id="SSF52788">
    <property type="entry name" value="Phosphotyrosine protein phosphatases I"/>
    <property type="match status" value="1"/>
</dbReference>
<dbReference type="Gene3D" id="3.40.50.2300">
    <property type="match status" value="1"/>
</dbReference>
<keyword evidence="1" id="KW-0059">Arsenical resistance</keyword>
<dbReference type="PANTHER" id="PTHR43428">
    <property type="entry name" value="ARSENATE REDUCTASE"/>
    <property type="match status" value="1"/>
</dbReference>
<dbReference type="KEGG" id="clw:CLAC_07595"/>
<keyword evidence="4" id="KW-1185">Reference proteome</keyword>
<dbReference type="Proteomes" id="UP000058446">
    <property type="component" value="Chromosome"/>
</dbReference>
<dbReference type="PANTHER" id="PTHR43428:SF1">
    <property type="entry name" value="ARSENATE REDUCTASE"/>
    <property type="match status" value="1"/>
</dbReference>
<dbReference type="PATRIC" id="fig|1408189.4.peg.1520"/>
<dbReference type="InterPro" id="IPR023485">
    <property type="entry name" value="Ptyr_pPase"/>
</dbReference>
<feature type="domain" description="Phosphotyrosine protein phosphatase I" evidence="2">
    <location>
        <begin position="78"/>
        <end position="202"/>
    </location>
</feature>
<name>A0A0K2H0X4_9CORY</name>
<organism evidence="3 4">
    <name type="scientific">Corynebacterium lactis RW2-5</name>
    <dbReference type="NCBI Taxonomy" id="1408189"/>
    <lineage>
        <taxon>Bacteria</taxon>
        <taxon>Bacillati</taxon>
        <taxon>Actinomycetota</taxon>
        <taxon>Actinomycetes</taxon>
        <taxon>Mycobacteriales</taxon>
        <taxon>Corynebacteriaceae</taxon>
        <taxon>Corynebacterium</taxon>
    </lineage>
</organism>
<dbReference type="InterPro" id="IPR036196">
    <property type="entry name" value="Ptyr_pPase_sf"/>
</dbReference>
<dbReference type="EMBL" id="CP006841">
    <property type="protein sequence ID" value="ALA67593.1"/>
    <property type="molecule type" value="Genomic_DNA"/>
</dbReference>
<dbReference type="STRING" id="1408189.CLAC_07595"/>
<protein>
    <submittedName>
        <fullName evidence="3">Protein tyrosine phosphatase</fullName>
    </submittedName>
</protein>
<dbReference type="AlphaFoldDB" id="A0A0K2H0X4"/>
<evidence type="ECO:0000313" key="4">
    <source>
        <dbReference type="Proteomes" id="UP000058446"/>
    </source>
</evidence>
<evidence type="ECO:0000256" key="1">
    <source>
        <dbReference type="ARBA" id="ARBA00022849"/>
    </source>
</evidence>
<dbReference type="GO" id="GO:0046685">
    <property type="term" value="P:response to arsenic-containing substance"/>
    <property type="evidence" value="ECO:0007669"/>
    <property type="project" value="UniProtKB-KW"/>
</dbReference>
<dbReference type="OrthoDB" id="9799372at2"/>
<sequence>MTAPTLLDRQFSIVREDLHRHYDQLCGTEVVDSILDQVIDEISAGAKVTTFLPVLAERETAERIKASAASGASTAPRKEILFADRRGSGRCQIAAALTQHLAREQLFVRSVGLHPEEGINQQVLRVLRDRGLDTSQLMHAPITPRVSHRADVVVLMGIEETPAVPGDRYVTWDISDPDSASDEQLNQIIDDTEAAVRGLLAELGVTPTD</sequence>
<accession>A0A0K2H0X4</accession>
<dbReference type="NCBIfam" id="NF046112">
    <property type="entry name" value="MSMEG_6209_Nter"/>
    <property type="match status" value="1"/>
</dbReference>
<dbReference type="RefSeq" id="WP_053412368.1">
    <property type="nucleotide sequence ID" value="NZ_CP006841.1"/>
</dbReference>
<reference evidence="3 4" key="1">
    <citation type="submission" date="2013-10" db="EMBL/GenBank/DDBJ databases">
        <title>Complete genome sequence of Corynebacterium lactis DSM 45799(T), isolated from raw cow milk.</title>
        <authorList>
            <person name="Ruckert C."/>
            <person name="Albersmeier A."/>
            <person name="Lipski A."/>
            <person name="Kalinowski J."/>
        </authorList>
    </citation>
    <scope>NUCLEOTIDE SEQUENCE [LARGE SCALE GENOMIC DNA]</scope>
    <source>
        <strain evidence="3 4">RW2-5</strain>
    </source>
</reference>
<proteinExistence type="predicted"/>
<gene>
    <name evidence="3" type="ORF">CLAC_07595</name>
</gene>